<dbReference type="SUPFAM" id="SSF57716">
    <property type="entry name" value="Glucocorticoid receptor-like (DNA-binding domain)"/>
    <property type="match status" value="2"/>
</dbReference>
<keyword evidence="5" id="KW-0805">Transcription regulation</keyword>
<dbReference type="GO" id="GO:0000122">
    <property type="term" value="P:negative regulation of transcription by RNA polymerase II"/>
    <property type="evidence" value="ECO:0007669"/>
    <property type="project" value="TreeGrafter"/>
</dbReference>
<dbReference type="InterPro" id="IPR013860">
    <property type="entry name" value="AreA_GATA"/>
</dbReference>
<keyword evidence="3 8" id="KW-0863">Zinc-finger</keyword>
<gene>
    <name evidence="11" type="ORF">E1B28_013773</name>
</gene>
<organism evidence="11 12">
    <name type="scientific">Marasmius oreades</name>
    <name type="common">fairy-ring Marasmius</name>
    <dbReference type="NCBI Taxonomy" id="181124"/>
    <lineage>
        <taxon>Eukaryota</taxon>
        <taxon>Fungi</taxon>
        <taxon>Dikarya</taxon>
        <taxon>Basidiomycota</taxon>
        <taxon>Agaricomycotina</taxon>
        <taxon>Agaricomycetes</taxon>
        <taxon>Agaricomycetidae</taxon>
        <taxon>Agaricales</taxon>
        <taxon>Marasmiineae</taxon>
        <taxon>Marasmiaceae</taxon>
        <taxon>Marasmius</taxon>
    </lineage>
</organism>
<comment type="subcellular location">
    <subcellularLocation>
        <location evidence="1">Nucleus</location>
    </subcellularLocation>
</comment>
<feature type="region of interest" description="Disordered" evidence="9">
    <location>
        <begin position="696"/>
        <end position="737"/>
    </location>
</feature>
<feature type="region of interest" description="Disordered" evidence="9">
    <location>
        <begin position="892"/>
        <end position="941"/>
    </location>
</feature>
<feature type="compositionally biased region" description="Basic and acidic residues" evidence="9">
    <location>
        <begin position="112"/>
        <end position="121"/>
    </location>
</feature>
<feature type="domain" description="GATA-type" evidence="10">
    <location>
        <begin position="573"/>
        <end position="621"/>
    </location>
</feature>
<dbReference type="InterPro" id="IPR039355">
    <property type="entry name" value="Transcription_factor_GATA"/>
</dbReference>
<name>A0A9P7RQG3_9AGAR</name>
<protein>
    <recommendedName>
        <fullName evidence="10">GATA-type domain-containing protein</fullName>
    </recommendedName>
</protein>
<dbReference type="SMART" id="SM00401">
    <property type="entry name" value="ZnF_GATA"/>
    <property type="match status" value="2"/>
</dbReference>
<feature type="compositionally biased region" description="Polar residues" evidence="9">
    <location>
        <begin position="442"/>
        <end position="451"/>
    </location>
</feature>
<evidence type="ECO:0000256" key="8">
    <source>
        <dbReference type="PROSITE-ProRule" id="PRU00094"/>
    </source>
</evidence>
<feature type="compositionally biased region" description="Low complexity" evidence="9">
    <location>
        <begin position="904"/>
        <end position="925"/>
    </location>
</feature>
<keyword evidence="4" id="KW-0862">Zinc</keyword>
<feature type="compositionally biased region" description="Acidic residues" evidence="9">
    <location>
        <begin position="363"/>
        <end position="382"/>
    </location>
</feature>
<feature type="compositionally biased region" description="Polar residues" evidence="9">
    <location>
        <begin position="136"/>
        <end position="150"/>
    </location>
</feature>
<evidence type="ECO:0000313" key="11">
    <source>
        <dbReference type="EMBL" id="KAG7087834.1"/>
    </source>
</evidence>
<evidence type="ECO:0000313" key="12">
    <source>
        <dbReference type="Proteomes" id="UP001049176"/>
    </source>
</evidence>
<accession>A0A9P7RQG3</accession>
<keyword evidence="6" id="KW-0804">Transcription</keyword>
<feature type="compositionally biased region" description="Polar residues" evidence="9">
    <location>
        <begin position="662"/>
        <end position="677"/>
    </location>
</feature>
<dbReference type="Proteomes" id="UP001049176">
    <property type="component" value="Chromosome 9"/>
</dbReference>
<dbReference type="OrthoDB" id="515401at2759"/>
<proteinExistence type="predicted"/>
<dbReference type="GO" id="GO:0000981">
    <property type="term" value="F:DNA-binding transcription factor activity, RNA polymerase II-specific"/>
    <property type="evidence" value="ECO:0007669"/>
    <property type="project" value="TreeGrafter"/>
</dbReference>
<evidence type="ECO:0000256" key="7">
    <source>
        <dbReference type="ARBA" id="ARBA00023242"/>
    </source>
</evidence>
<keyword evidence="12" id="KW-1185">Reference proteome</keyword>
<dbReference type="PRINTS" id="PR00619">
    <property type="entry name" value="GATAZNFINGER"/>
</dbReference>
<feature type="region of interest" description="Disordered" evidence="9">
    <location>
        <begin position="112"/>
        <end position="237"/>
    </location>
</feature>
<dbReference type="PROSITE" id="PS00344">
    <property type="entry name" value="GATA_ZN_FINGER_1"/>
    <property type="match status" value="1"/>
</dbReference>
<dbReference type="GO" id="GO:0000978">
    <property type="term" value="F:RNA polymerase II cis-regulatory region sequence-specific DNA binding"/>
    <property type="evidence" value="ECO:0007669"/>
    <property type="project" value="TreeGrafter"/>
</dbReference>
<dbReference type="PANTHER" id="PTHR10071:SF281">
    <property type="entry name" value="BOX A-BINDING FACTOR-RELATED"/>
    <property type="match status" value="1"/>
</dbReference>
<feature type="domain" description="GATA-type" evidence="10">
    <location>
        <begin position="510"/>
        <end position="558"/>
    </location>
</feature>
<keyword evidence="2" id="KW-0479">Metal-binding</keyword>
<dbReference type="PANTHER" id="PTHR10071">
    <property type="entry name" value="TRANSCRIPTION FACTOR GATA FAMILY MEMBER"/>
    <property type="match status" value="1"/>
</dbReference>
<evidence type="ECO:0000256" key="9">
    <source>
        <dbReference type="SAM" id="MobiDB-lite"/>
    </source>
</evidence>
<feature type="region of interest" description="Disordered" evidence="9">
    <location>
        <begin position="758"/>
        <end position="794"/>
    </location>
</feature>
<dbReference type="AlphaFoldDB" id="A0A9P7RQG3"/>
<dbReference type="InterPro" id="IPR013088">
    <property type="entry name" value="Znf_NHR/GATA"/>
</dbReference>
<feature type="region of interest" description="Disordered" evidence="9">
    <location>
        <begin position="355"/>
        <end position="495"/>
    </location>
</feature>
<dbReference type="RefSeq" id="XP_043004305.1">
    <property type="nucleotide sequence ID" value="XM_043158950.1"/>
</dbReference>
<keyword evidence="7" id="KW-0539">Nucleus</keyword>
<dbReference type="GO" id="GO:0008270">
    <property type="term" value="F:zinc ion binding"/>
    <property type="evidence" value="ECO:0007669"/>
    <property type="project" value="UniProtKB-KW"/>
</dbReference>
<dbReference type="Gene3D" id="3.30.50.10">
    <property type="entry name" value="Erythroid Transcription Factor GATA-1, subunit A"/>
    <property type="match status" value="2"/>
</dbReference>
<feature type="compositionally biased region" description="Polar residues" evidence="9">
    <location>
        <begin position="467"/>
        <end position="481"/>
    </location>
</feature>
<sequence>MPSILNLKFKGNKSFVAFSNLNDAESLTKTWKVCTKVASYLEQGQRLENLSWRLWHLQNLIVDTDNAKSKREFKKLSKCMSDKLDKEKGRSIEELEAPDFKRSLSTEILRQRAEERERNREASQNAKPGTIKRMQFTFSVDQPTPASNAPVQKPDLKPSPEFNKRPRAGARIEKYDDMVIEDEGNGKDPPLTQRGRKVPLSPTSSNDSSSSSSLSVSSGSPSSATSNSESSRADHDSEPLALRFPPIFSNDFGPSALLYPSPSLTTRMNYGEGLNPSSQSDGFSIPRPTIELALDELLSSVDSPRTSSPLPFASSLTATHKNEEKHNLYTPMLSSYQQQDVTMQTVPISTTLSAASFSNESSSENDNDSSNDSDDEASDDVDLMSTSTLSNVPPISQPQPSAALSAHRPLSPPATSPTPTPTQSVSKGPGRPPKSAKASFGATYSGNSLSSRRAARANTPGRPHLTVRTQSTRSATVTQMNHRVGNPGAGGNTPTASALNNTGPGGVKAECSNCGATHTPLWRRGLNDELNCNACGLYCKLHKRPRPRSMRNAHGEGRSQTAPRQETVDVVAQCYNCHTTATPLWRKDDEGKTVCNACGLYYKLHGSARPISMKSDIIRKRSRHDARRSSTSHMVSETPSASPGVSRRTSPVRESSPILAPDSSTSTANQNSLNYEYSSDDFDYHQSQSELVNALGGDFNQSVNGNNSSGGVQGTYGSPDLMETFQFPGPYHPDRLQQFTYQPIDPLPFANSHLEYDNSDFGHNSGGELSPRTNKRRRMSVDSASEPPSSAVSYSSFNDGYSSATSATSHSQRSSVEFPFSTYPSVGAYQTSAGPVFRGSTNPFWHPPMMVGQKNNSPMYHPPMMLPSSDESPMDYLHPPLLPPDEDALFSTYLHPPMSLPDWNDNSNNNGNGNNDNNEQRQQGNQNGGNGGKPGEAQNGNAMQMQDASTDINHLVYPGDYVMNDANMQMYGRN</sequence>
<evidence type="ECO:0000256" key="5">
    <source>
        <dbReference type="ARBA" id="ARBA00023015"/>
    </source>
</evidence>
<evidence type="ECO:0000256" key="3">
    <source>
        <dbReference type="ARBA" id="ARBA00022771"/>
    </source>
</evidence>
<feature type="compositionally biased region" description="Basic and acidic residues" evidence="9">
    <location>
        <begin position="154"/>
        <end position="177"/>
    </location>
</feature>
<evidence type="ECO:0000256" key="2">
    <source>
        <dbReference type="ARBA" id="ARBA00022723"/>
    </source>
</evidence>
<dbReference type="GO" id="GO:0005634">
    <property type="term" value="C:nucleus"/>
    <property type="evidence" value="ECO:0007669"/>
    <property type="project" value="UniProtKB-SubCell"/>
</dbReference>
<feature type="compositionally biased region" description="Polar residues" evidence="9">
    <location>
        <begin position="384"/>
        <end position="402"/>
    </location>
</feature>
<feature type="compositionally biased region" description="Pro residues" evidence="9">
    <location>
        <begin position="410"/>
        <end position="420"/>
    </location>
</feature>
<feature type="compositionally biased region" description="Low complexity" evidence="9">
    <location>
        <begin position="781"/>
        <end position="794"/>
    </location>
</feature>
<dbReference type="Pfam" id="PF00320">
    <property type="entry name" value="GATA"/>
    <property type="match status" value="2"/>
</dbReference>
<dbReference type="FunFam" id="3.30.50.10:FF:000007">
    <property type="entry name" value="Nitrogen regulatory AreA, N-terminal"/>
    <property type="match status" value="1"/>
</dbReference>
<dbReference type="KEGG" id="more:E1B28_013773"/>
<feature type="region of interest" description="Disordered" evidence="9">
    <location>
        <begin position="613"/>
        <end position="678"/>
    </location>
</feature>
<feature type="compositionally biased region" description="Low complexity" evidence="9">
    <location>
        <begin position="201"/>
        <end position="230"/>
    </location>
</feature>
<feature type="compositionally biased region" description="Low complexity" evidence="9">
    <location>
        <begin position="700"/>
        <end position="710"/>
    </location>
</feature>
<dbReference type="InterPro" id="IPR000679">
    <property type="entry name" value="Znf_GATA"/>
</dbReference>
<dbReference type="EMBL" id="CM032189">
    <property type="protein sequence ID" value="KAG7087834.1"/>
    <property type="molecule type" value="Genomic_DNA"/>
</dbReference>
<dbReference type="GO" id="GO:0045944">
    <property type="term" value="P:positive regulation of transcription by RNA polymerase II"/>
    <property type="evidence" value="ECO:0007669"/>
    <property type="project" value="TreeGrafter"/>
</dbReference>
<dbReference type="PROSITE" id="PS50114">
    <property type="entry name" value="GATA_ZN_FINGER_2"/>
    <property type="match status" value="2"/>
</dbReference>
<dbReference type="GeneID" id="66082848"/>
<evidence type="ECO:0000256" key="6">
    <source>
        <dbReference type="ARBA" id="ARBA00023163"/>
    </source>
</evidence>
<comment type="caution">
    <text evidence="11">The sequence shown here is derived from an EMBL/GenBank/DDBJ whole genome shotgun (WGS) entry which is preliminary data.</text>
</comment>
<dbReference type="Pfam" id="PF08550">
    <property type="entry name" value="GATA_AreA"/>
    <property type="match status" value="1"/>
</dbReference>
<evidence type="ECO:0000256" key="4">
    <source>
        <dbReference type="ARBA" id="ARBA00022833"/>
    </source>
</evidence>
<evidence type="ECO:0000259" key="10">
    <source>
        <dbReference type="PROSITE" id="PS50114"/>
    </source>
</evidence>
<dbReference type="CDD" id="cd00202">
    <property type="entry name" value="ZnF_GATA"/>
    <property type="match status" value="2"/>
</dbReference>
<evidence type="ECO:0000256" key="1">
    <source>
        <dbReference type="ARBA" id="ARBA00004123"/>
    </source>
</evidence>
<feature type="compositionally biased region" description="Polar residues" evidence="9">
    <location>
        <begin position="629"/>
        <end position="653"/>
    </location>
</feature>
<reference evidence="11" key="1">
    <citation type="journal article" date="2021" name="Genome Biol. Evol.">
        <title>The assembled and annotated genome of the fairy-ring fungus Marasmius oreades.</title>
        <authorList>
            <person name="Hiltunen M."/>
            <person name="Ament-Velasquez S.L."/>
            <person name="Johannesson H."/>
        </authorList>
    </citation>
    <scope>NUCLEOTIDE SEQUENCE</scope>
    <source>
        <strain evidence="11">03SP1</strain>
    </source>
</reference>